<dbReference type="InterPro" id="IPR029492">
    <property type="entry name" value="DUF4435"/>
</dbReference>
<dbReference type="AlphaFoldDB" id="A0A402D2J5"/>
<name>A0A402D2J5_9BACT</name>
<keyword evidence="3" id="KW-1185">Reference proteome</keyword>
<dbReference type="Proteomes" id="UP000287394">
    <property type="component" value="Chromosome"/>
</dbReference>
<organism evidence="2 3">
    <name type="scientific">Capsulimonas corticalis</name>
    <dbReference type="NCBI Taxonomy" id="2219043"/>
    <lineage>
        <taxon>Bacteria</taxon>
        <taxon>Bacillati</taxon>
        <taxon>Armatimonadota</taxon>
        <taxon>Armatimonadia</taxon>
        <taxon>Capsulimonadales</taxon>
        <taxon>Capsulimonadaceae</taxon>
        <taxon>Capsulimonas</taxon>
    </lineage>
</organism>
<evidence type="ECO:0000313" key="2">
    <source>
        <dbReference type="EMBL" id="BDI29982.1"/>
    </source>
</evidence>
<accession>A0A402D2J5</accession>
<evidence type="ECO:0000259" key="1">
    <source>
        <dbReference type="Pfam" id="PF14491"/>
    </source>
</evidence>
<feature type="domain" description="DUF4435" evidence="1">
    <location>
        <begin position="20"/>
        <end position="225"/>
    </location>
</feature>
<gene>
    <name evidence="2" type="ORF">CCAX7_20330</name>
</gene>
<proteinExistence type="predicted"/>
<dbReference type="EMBL" id="AP025739">
    <property type="protein sequence ID" value="BDI29982.1"/>
    <property type="molecule type" value="Genomic_DNA"/>
</dbReference>
<evidence type="ECO:0000313" key="3">
    <source>
        <dbReference type="Proteomes" id="UP000287394"/>
    </source>
</evidence>
<sequence length="274" mass="31078">MTRIIKPQPETAPDIYETGNRIVVLVEGKDDVTVFKKLFFDRLSEIAFRAVGGDKNLEGEIELLRGEKLPGKVFGIRDRDFRSDEEVKASLDEPDSILFTLGRYCIENYLLEPRAVLQVLDDVLNESCPWSSVEETDAFLLQLCSELCLMMAANWVLREAGLYARSFTLGDQASEKEVIVERTARHLGKLRPETRIAIEEKESSILERLHSIDTAYTRINGKHLLHRLHLGAMEIGLGVQKTSFFNLLLAQIKQQNLIHADLREIVEQKILAGS</sequence>
<reference evidence="2 3" key="1">
    <citation type="journal article" date="2019" name="Int. J. Syst. Evol. Microbiol.">
        <title>Capsulimonas corticalis gen. nov., sp. nov., an aerobic capsulated bacterium, of a novel bacterial order, Capsulimonadales ord. nov., of the class Armatimonadia of the phylum Armatimonadetes.</title>
        <authorList>
            <person name="Li J."/>
            <person name="Kudo C."/>
            <person name="Tonouchi A."/>
        </authorList>
    </citation>
    <scope>NUCLEOTIDE SEQUENCE [LARGE SCALE GENOMIC DNA]</scope>
    <source>
        <strain evidence="2 3">AX-7</strain>
    </source>
</reference>
<dbReference type="RefSeq" id="WP_165864496.1">
    <property type="nucleotide sequence ID" value="NZ_AP025739.1"/>
</dbReference>
<protein>
    <recommendedName>
        <fullName evidence="1">DUF4435 domain-containing protein</fullName>
    </recommendedName>
</protein>
<dbReference type="KEGG" id="ccot:CCAX7_20330"/>
<dbReference type="Pfam" id="PF14491">
    <property type="entry name" value="DUF4435"/>
    <property type="match status" value="1"/>
</dbReference>